<dbReference type="PANTHER" id="PTHR32309">
    <property type="entry name" value="TYROSINE-PROTEIN KINASE"/>
    <property type="match status" value="1"/>
</dbReference>
<evidence type="ECO:0000256" key="1">
    <source>
        <dbReference type="SAM" id="Phobius"/>
    </source>
</evidence>
<gene>
    <name evidence="2" type="ORF">SAMN05444682_109141</name>
</gene>
<evidence type="ECO:0000313" key="2">
    <source>
        <dbReference type="EMBL" id="SFJ38162.1"/>
    </source>
</evidence>
<dbReference type="EMBL" id="FOQO01000009">
    <property type="protein sequence ID" value="SFJ38162.1"/>
    <property type="molecule type" value="Genomic_DNA"/>
</dbReference>
<protein>
    <submittedName>
        <fullName evidence="2">Uncharacterized protein involved in exopolysaccharide biosynthesis</fullName>
    </submittedName>
</protein>
<proteinExistence type="predicted"/>
<organism evidence="2 3">
    <name type="scientific">Parapedobacter indicus</name>
    <dbReference type="NCBI Taxonomy" id="1477437"/>
    <lineage>
        <taxon>Bacteria</taxon>
        <taxon>Pseudomonadati</taxon>
        <taxon>Bacteroidota</taxon>
        <taxon>Sphingobacteriia</taxon>
        <taxon>Sphingobacteriales</taxon>
        <taxon>Sphingobacteriaceae</taxon>
        <taxon>Parapedobacter</taxon>
    </lineage>
</organism>
<dbReference type="PANTHER" id="PTHR32309:SF31">
    <property type="entry name" value="CAPSULAR EXOPOLYSACCHARIDE FAMILY"/>
    <property type="match status" value="1"/>
</dbReference>
<accession>A0A1I3QXG7</accession>
<keyword evidence="1" id="KW-0472">Membrane</keyword>
<feature type="transmembrane region" description="Helical" evidence="1">
    <location>
        <begin position="14"/>
        <end position="33"/>
    </location>
</feature>
<dbReference type="Proteomes" id="UP000198670">
    <property type="component" value="Unassembled WGS sequence"/>
</dbReference>
<dbReference type="OrthoDB" id="972983at2"/>
<dbReference type="RefSeq" id="WP_090629106.1">
    <property type="nucleotide sequence ID" value="NZ_FOQO01000009.1"/>
</dbReference>
<name>A0A1I3QXG7_9SPHI</name>
<dbReference type="SUPFAM" id="SSF52540">
    <property type="entry name" value="P-loop containing nucleoside triphosphate hydrolases"/>
    <property type="match status" value="1"/>
</dbReference>
<dbReference type="InterPro" id="IPR050445">
    <property type="entry name" value="Bact_polysacc_biosynth/exp"/>
</dbReference>
<dbReference type="InterPro" id="IPR027417">
    <property type="entry name" value="P-loop_NTPase"/>
</dbReference>
<dbReference type="AlphaFoldDB" id="A0A1I3QXG7"/>
<dbReference type="STRING" id="1477437.SAMN05444682_109141"/>
<keyword evidence="1" id="KW-0812">Transmembrane</keyword>
<feature type="transmembrane region" description="Helical" evidence="1">
    <location>
        <begin position="452"/>
        <end position="476"/>
    </location>
</feature>
<keyword evidence="3" id="KW-1185">Reference proteome</keyword>
<dbReference type="Gene3D" id="3.40.50.300">
    <property type="entry name" value="P-loop containing nucleotide triphosphate hydrolases"/>
    <property type="match status" value="1"/>
</dbReference>
<reference evidence="2 3" key="1">
    <citation type="submission" date="2016-10" db="EMBL/GenBank/DDBJ databases">
        <authorList>
            <person name="de Groot N.N."/>
        </authorList>
    </citation>
    <scope>NUCLEOTIDE SEQUENCE [LARGE SCALE GENOMIC DNA]</scope>
    <source>
        <strain evidence="2 3">RK1</strain>
    </source>
</reference>
<sequence length="724" mass="81695">MFDIPKLLRYYKRYSWLIILVPAVAVAVTYYFVKDLPDVYQAQTVISTGMTDAAKYGGSELASQSRQTYSNMMGMVRMKRVMDKVSYRLALHDLENESNRFRRENPVLETMTASEKQALISTIRKCLAENIPLVPSDPDVKPVFDFISATGYDRGFLTNSMQVNRYGESDFLGITFFAEQPELAAFAANTLASEFINYYEHVTFQSSHQSVSMLDSLLKEKERVMQEKNDQLRDYRVNSGVLNSSTHSGMLYQQVSSMEAKRSDKLAEIESIQGAIADINRRLNDPNGGYSLSNTVEYNNEIIGLDRQLDLANKRYIDNNFQERDKQRIDSLQEAKRRVVANAAASGSFGNPRESRQVLQQQVMELQTQLSSARSSIRTIDAGLTSARARYSAMVPTDASLQNYERAAELATSEYMEALNRYNQAGFVSDVGTRLNIVELGLPGQASKSKKIMYMGLSGVSTLFFCLAVLTLLCLLNRRIHNSDDLKLISGIDTIVSLNRVKTKRTNIRRIWEEAASNPQYEFYRDQLRTLRFDLNKELEKGKCGILAITSLGVGEGKSFVAGSLAYAFAMIGKKVLLIGEDTKVLHDVNDPSDKPKSNESPAEQQFETFLIERKIQTEDLITNLQRNRNNSSILERQDNENLVAGFKLLREQFDLIIIDVGSFTSINQVKEWLMFSDVSLAVFEAGRTIDNSAIGYLGYLKQYPGFKGWVLNKVETDFSPKSA</sequence>
<keyword evidence="1" id="KW-1133">Transmembrane helix</keyword>
<evidence type="ECO:0000313" key="3">
    <source>
        <dbReference type="Proteomes" id="UP000198670"/>
    </source>
</evidence>